<dbReference type="Pfam" id="PF10536">
    <property type="entry name" value="PMD"/>
    <property type="match status" value="1"/>
</dbReference>
<proteinExistence type="predicted"/>
<dbReference type="InterPro" id="IPR044824">
    <property type="entry name" value="MAIN-like"/>
</dbReference>
<evidence type="ECO:0000256" key="1">
    <source>
        <dbReference type="SAM" id="MobiDB-lite"/>
    </source>
</evidence>
<name>A0A175YLR8_DAUCS</name>
<feature type="region of interest" description="Disordered" evidence="1">
    <location>
        <begin position="263"/>
        <end position="285"/>
    </location>
</feature>
<dbReference type="GO" id="GO:0010073">
    <property type="term" value="P:meristem maintenance"/>
    <property type="evidence" value="ECO:0007669"/>
    <property type="project" value="InterPro"/>
</dbReference>
<comment type="caution">
    <text evidence="3">The sequence shown here is derived from an EMBL/GenBank/DDBJ whole genome shotgun (WGS) entry which is preliminary data.</text>
</comment>
<evidence type="ECO:0000259" key="2">
    <source>
        <dbReference type="Pfam" id="PF10536"/>
    </source>
</evidence>
<dbReference type="EMBL" id="LNRQ01000008">
    <property type="protein sequence ID" value="KZM84091.1"/>
    <property type="molecule type" value="Genomic_DNA"/>
</dbReference>
<feature type="domain" description="Aminotransferase-like plant mobile" evidence="2">
    <location>
        <begin position="33"/>
        <end position="201"/>
    </location>
</feature>
<accession>A0A175YLR8</accession>
<feature type="compositionally biased region" description="Polar residues" evidence="1">
    <location>
        <begin position="422"/>
        <end position="439"/>
    </location>
</feature>
<dbReference type="Gramene" id="KZM84091">
    <property type="protein sequence ID" value="KZM84091"/>
    <property type="gene ID" value="DCAR_028487"/>
</dbReference>
<evidence type="ECO:0000313" key="3">
    <source>
        <dbReference type="EMBL" id="KZM84091.1"/>
    </source>
</evidence>
<dbReference type="AlphaFoldDB" id="A0A175YLR8"/>
<dbReference type="PANTHER" id="PTHR46033">
    <property type="entry name" value="PROTEIN MAIN-LIKE 2"/>
    <property type="match status" value="1"/>
</dbReference>
<sequence>MDPAAYHPGPVNGTLLTLQDTHRSTFVWNSSTVWIYERFPTLAPRHTATPLIIYPLALRWTGPFTRTEVPHGQRRITRYELDNMIEANFRWRPYAHFDDEHQPEYDLYLRWTAPTPLMYMAYVEWCYTDRVTRQFGFVQDIPTSSPRANHSNLHTIVNEAINWEGARESHTRIWDRSLERALTSPPLMFGEGCTAAYMPWFLAVTRRYIVNPVYWRTAEAFQGTQGATQALEDQLVDMESAIDPATLDLARAQRIVQGLLGRFRGSRNPSRHRGRPPVTPVEPEPGTYYTHVASGSSDTGGWSHLVGTSSSPVGDVAGTSRADGWDSWPASTVGPSTYAGDDYEGGPRGFTVRLEDDQDMSAEGQSQESYQFQDADAYRPDMSFLRDQYTTPPPQVPVPSFASQSYIFGAPAFPFAPPPERSTPTPIQMSTFASYTGKSSPWAPPSTAVPGHSEAEEQPEDEHRQQPPRAAKGKGRRCHTGSHIFGHKKK</sequence>
<gene>
    <name evidence="3" type="ORF">DCAR_028487</name>
</gene>
<protein>
    <recommendedName>
        <fullName evidence="2">Aminotransferase-like plant mobile domain-containing protein</fullName>
    </recommendedName>
</protein>
<feature type="region of interest" description="Disordered" evidence="1">
    <location>
        <begin position="417"/>
        <end position="490"/>
    </location>
</feature>
<reference evidence="3" key="1">
    <citation type="journal article" date="2016" name="Nat. Genet.">
        <title>A high-quality carrot genome assembly provides new insights into carotenoid accumulation and asterid genome evolution.</title>
        <authorList>
            <person name="Iorizzo M."/>
            <person name="Ellison S."/>
            <person name="Senalik D."/>
            <person name="Zeng P."/>
            <person name="Satapoomin P."/>
            <person name="Huang J."/>
            <person name="Bowman M."/>
            <person name="Iovene M."/>
            <person name="Sanseverino W."/>
            <person name="Cavagnaro P."/>
            <person name="Yildiz M."/>
            <person name="Macko-Podgorni A."/>
            <person name="Moranska E."/>
            <person name="Grzebelus E."/>
            <person name="Grzebelus D."/>
            <person name="Ashrafi H."/>
            <person name="Zheng Z."/>
            <person name="Cheng S."/>
            <person name="Spooner D."/>
            <person name="Van Deynze A."/>
            <person name="Simon P."/>
        </authorList>
    </citation>
    <scope>NUCLEOTIDE SEQUENCE [LARGE SCALE GENOMIC DNA]</scope>
    <source>
        <tissue evidence="3">Leaf</tissue>
    </source>
</reference>
<dbReference type="STRING" id="79200.A0A175YLR8"/>
<organism evidence="3">
    <name type="scientific">Daucus carota subsp. sativus</name>
    <name type="common">Carrot</name>
    <dbReference type="NCBI Taxonomy" id="79200"/>
    <lineage>
        <taxon>Eukaryota</taxon>
        <taxon>Viridiplantae</taxon>
        <taxon>Streptophyta</taxon>
        <taxon>Embryophyta</taxon>
        <taxon>Tracheophyta</taxon>
        <taxon>Spermatophyta</taxon>
        <taxon>Magnoliopsida</taxon>
        <taxon>eudicotyledons</taxon>
        <taxon>Gunneridae</taxon>
        <taxon>Pentapetalae</taxon>
        <taxon>asterids</taxon>
        <taxon>campanulids</taxon>
        <taxon>Apiales</taxon>
        <taxon>Apiaceae</taxon>
        <taxon>Apioideae</taxon>
        <taxon>Scandiceae</taxon>
        <taxon>Daucinae</taxon>
        <taxon>Daucus</taxon>
        <taxon>Daucus sect. Daucus</taxon>
    </lineage>
</organism>
<dbReference type="PANTHER" id="PTHR46033:SF8">
    <property type="entry name" value="PROTEIN MAINTENANCE OF MERISTEMS-LIKE"/>
    <property type="match status" value="1"/>
</dbReference>
<dbReference type="InterPro" id="IPR019557">
    <property type="entry name" value="AminoTfrase-like_pln_mobile"/>
</dbReference>
<feature type="compositionally biased region" description="Basic residues" evidence="1">
    <location>
        <begin position="471"/>
        <end position="490"/>
    </location>
</feature>